<keyword evidence="4" id="KW-0812">Transmembrane</keyword>
<dbReference type="OrthoDB" id="247245at2759"/>
<dbReference type="PROSITE" id="PS51219">
    <property type="entry name" value="DPCK"/>
    <property type="match status" value="1"/>
</dbReference>
<dbReference type="SUPFAM" id="SSF52540">
    <property type="entry name" value="P-loop containing nucleoside triphosphate hydrolases"/>
    <property type="match status" value="1"/>
</dbReference>
<dbReference type="CDD" id="cd02022">
    <property type="entry name" value="DPCK"/>
    <property type="match status" value="1"/>
</dbReference>
<name>A0A8H5GR59_9AGAR</name>
<evidence type="ECO:0000256" key="1">
    <source>
        <dbReference type="ARBA" id="ARBA00022741"/>
    </source>
</evidence>
<evidence type="ECO:0000256" key="3">
    <source>
        <dbReference type="SAM" id="MobiDB-lite"/>
    </source>
</evidence>
<evidence type="ECO:0000256" key="2">
    <source>
        <dbReference type="ARBA" id="ARBA00022840"/>
    </source>
</evidence>
<dbReference type="EMBL" id="JAACJM010000013">
    <property type="protein sequence ID" value="KAF5369491.1"/>
    <property type="molecule type" value="Genomic_DNA"/>
</dbReference>
<keyword evidence="4" id="KW-1133">Transmembrane helix</keyword>
<dbReference type="PANTHER" id="PTHR10695">
    <property type="entry name" value="DEPHOSPHO-COA KINASE-RELATED"/>
    <property type="match status" value="1"/>
</dbReference>
<dbReference type="Pfam" id="PF01121">
    <property type="entry name" value="CoaE"/>
    <property type="match status" value="2"/>
</dbReference>
<keyword evidence="4" id="KW-0472">Membrane</keyword>
<keyword evidence="2" id="KW-0067">ATP-binding</keyword>
<feature type="region of interest" description="Disordered" evidence="3">
    <location>
        <begin position="62"/>
        <end position="87"/>
    </location>
</feature>
<evidence type="ECO:0008006" key="7">
    <source>
        <dbReference type="Google" id="ProtNLM"/>
    </source>
</evidence>
<dbReference type="HAMAP" id="MF_00376">
    <property type="entry name" value="Dephospho_CoA_kinase"/>
    <property type="match status" value="1"/>
</dbReference>
<dbReference type="GO" id="GO:0015937">
    <property type="term" value="P:coenzyme A biosynthetic process"/>
    <property type="evidence" value="ECO:0007669"/>
    <property type="project" value="InterPro"/>
</dbReference>
<keyword evidence="6" id="KW-1185">Reference proteome</keyword>
<comment type="caution">
    <text evidence="5">The sequence shown here is derived from an EMBL/GenBank/DDBJ whole genome shotgun (WGS) entry which is preliminary data.</text>
</comment>
<organism evidence="5 6">
    <name type="scientific">Tetrapyrgos nigripes</name>
    <dbReference type="NCBI Taxonomy" id="182062"/>
    <lineage>
        <taxon>Eukaryota</taxon>
        <taxon>Fungi</taxon>
        <taxon>Dikarya</taxon>
        <taxon>Basidiomycota</taxon>
        <taxon>Agaricomycotina</taxon>
        <taxon>Agaricomycetes</taxon>
        <taxon>Agaricomycetidae</taxon>
        <taxon>Agaricales</taxon>
        <taxon>Marasmiineae</taxon>
        <taxon>Marasmiaceae</taxon>
        <taxon>Tetrapyrgos</taxon>
    </lineage>
</organism>
<dbReference type="GO" id="GO:0005524">
    <property type="term" value="F:ATP binding"/>
    <property type="evidence" value="ECO:0007669"/>
    <property type="project" value="UniProtKB-KW"/>
</dbReference>
<accession>A0A8H5GR59</accession>
<evidence type="ECO:0000313" key="6">
    <source>
        <dbReference type="Proteomes" id="UP000559256"/>
    </source>
</evidence>
<feature type="compositionally biased region" description="Polar residues" evidence="3">
    <location>
        <begin position="68"/>
        <end position="77"/>
    </location>
</feature>
<dbReference type="Proteomes" id="UP000559256">
    <property type="component" value="Unassembled WGS sequence"/>
</dbReference>
<proteinExistence type="inferred from homology"/>
<dbReference type="PANTHER" id="PTHR10695:SF46">
    <property type="entry name" value="BIFUNCTIONAL COENZYME A SYNTHASE-RELATED"/>
    <property type="match status" value="1"/>
</dbReference>
<evidence type="ECO:0000256" key="4">
    <source>
        <dbReference type="SAM" id="Phobius"/>
    </source>
</evidence>
<reference evidence="5 6" key="1">
    <citation type="journal article" date="2020" name="ISME J.">
        <title>Uncovering the hidden diversity of litter-decomposition mechanisms in mushroom-forming fungi.</title>
        <authorList>
            <person name="Floudas D."/>
            <person name="Bentzer J."/>
            <person name="Ahren D."/>
            <person name="Johansson T."/>
            <person name="Persson P."/>
            <person name="Tunlid A."/>
        </authorList>
    </citation>
    <scope>NUCLEOTIDE SEQUENCE [LARGE SCALE GENOMIC DNA]</scope>
    <source>
        <strain evidence="5 6">CBS 291.85</strain>
    </source>
</reference>
<protein>
    <recommendedName>
        <fullName evidence="7">Dephospho-CoA kinase</fullName>
    </recommendedName>
</protein>
<dbReference type="Gene3D" id="3.40.50.300">
    <property type="entry name" value="P-loop containing nucleotide triphosphate hydrolases"/>
    <property type="match status" value="1"/>
</dbReference>
<dbReference type="AlphaFoldDB" id="A0A8H5GR59"/>
<dbReference type="GO" id="GO:0004140">
    <property type="term" value="F:dephospho-CoA kinase activity"/>
    <property type="evidence" value="ECO:0007669"/>
    <property type="project" value="InterPro"/>
</dbReference>
<evidence type="ECO:0000313" key="5">
    <source>
        <dbReference type="EMBL" id="KAF5369491.1"/>
    </source>
</evidence>
<dbReference type="InterPro" id="IPR001977">
    <property type="entry name" value="Depp_CoAkinase"/>
</dbReference>
<sequence>MLVVGLTGSIATGKSTVSNLLKTRYNVPVIDADVIAREVVEPGTKGLKKIVEEFGEDVLLDEPVGLGSDNTASTSSEPKPPKSWKTHPLNRKALGAIIFPDPVKRAKLNKIVHPAVRWKMFTEVLKCWIRGERWCVLDVPLLIEGGVWRFVAEVVLVWCPKEIQLSRLMTRDSSSAEEASSRLNAQMDIDAKVPYADTIIDNSEARDVLERRVEKWVRKVEMRVGGKRLVTIDVGTLSWKEGLRWCYGWSWWFLCWVVPPIGALKAVWVLASKAFRCWLYPPASKAKKTD</sequence>
<dbReference type="InterPro" id="IPR027417">
    <property type="entry name" value="P-loop_NTPase"/>
</dbReference>
<keyword evidence="1" id="KW-0547">Nucleotide-binding</keyword>
<dbReference type="NCBIfam" id="TIGR00152">
    <property type="entry name" value="dephospho-CoA kinase"/>
    <property type="match status" value="2"/>
</dbReference>
<gene>
    <name evidence="5" type="ORF">D9758_002643</name>
</gene>
<feature type="transmembrane region" description="Helical" evidence="4">
    <location>
        <begin position="249"/>
        <end position="271"/>
    </location>
</feature>